<dbReference type="GO" id="GO:0020037">
    <property type="term" value="F:heme binding"/>
    <property type="evidence" value="ECO:0007669"/>
    <property type="project" value="InterPro"/>
</dbReference>
<dbReference type="InterPro" id="IPR009056">
    <property type="entry name" value="Cyt_c-like_dom"/>
</dbReference>
<dbReference type="InterPro" id="IPR035992">
    <property type="entry name" value="Ricin_B-like_lectins"/>
</dbReference>
<feature type="chain" id="PRO_5043017917" evidence="7">
    <location>
        <begin position="30"/>
        <end position="1746"/>
    </location>
</feature>
<dbReference type="CDD" id="cd00146">
    <property type="entry name" value="PKD"/>
    <property type="match status" value="1"/>
</dbReference>
<dbReference type="KEGG" id="marq:MARGE09_P0228"/>
<keyword evidence="2 5" id="KW-0479">Metal-binding</keyword>
<evidence type="ECO:0000256" key="5">
    <source>
        <dbReference type="PROSITE-ProRule" id="PRU00433"/>
    </source>
</evidence>
<evidence type="ECO:0000256" key="1">
    <source>
        <dbReference type="ARBA" id="ARBA00022617"/>
    </source>
</evidence>
<dbReference type="SUPFAM" id="SSF51004">
    <property type="entry name" value="C-terminal (heme d1) domain of cytochrome cd1-nitrite reductase"/>
    <property type="match status" value="1"/>
</dbReference>
<keyword evidence="11" id="KW-1185">Reference proteome</keyword>
<dbReference type="PROSITE" id="PS50093">
    <property type="entry name" value="PKD"/>
    <property type="match status" value="1"/>
</dbReference>
<feature type="signal peptide" evidence="7">
    <location>
        <begin position="1"/>
        <end position="29"/>
    </location>
</feature>
<dbReference type="PROSITE" id="PS51007">
    <property type="entry name" value="CYTC"/>
    <property type="match status" value="2"/>
</dbReference>
<evidence type="ECO:0000259" key="8">
    <source>
        <dbReference type="PROSITE" id="PS50093"/>
    </source>
</evidence>
<protein>
    <submittedName>
        <fullName evidence="10">Galactose oxidase</fullName>
        <ecNumber evidence="10">1.1.3.9</ecNumber>
    </submittedName>
</protein>
<feature type="domain" description="PKD" evidence="8">
    <location>
        <begin position="514"/>
        <end position="573"/>
    </location>
</feature>
<evidence type="ECO:0000313" key="11">
    <source>
        <dbReference type="Proteomes" id="UP001320119"/>
    </source>
</evidence>
<evidence type="ECO:0000256" key="2">
    <source>
        <dbReference type="ARBA" id="ARBA00022723"/>
    </source>
</evidence>
<keyword evidence="3 7" id="KW-0732">Signal</keyword>
<gene>
    <name evidence="10" type="ORF">MARGE09_P0228</name>
</gene>
<dbReference type="Gene3D" id="2.80.10.50">
    <property type="match status" value="3"/>
</dbReference>
<dbReference type="InterPro" id="IPR000601">
    <property type="entry name" value="PKD_dom"/>
</dbReference>
<dbReference type="EMBL" id="AP023086">
    <property type="protein sequence ID" value="BCD96029.1"/>
    <property type="molecule type" value="Genomic_DNA"/>
</dbReference>
<dbReference type="InterPro" id="IPR036909">
    <property type="entry name" value="Cyt_c-like_dom_sf"/>
</dbReference>
<evidence type="ECO:0000256" key="6">
    <source>
        <dbReference type="SAM" id="MobiDB-lite"/>
    </source>
</evidence>
<dbReference type="Pfam" id="PF21419">
    <property type="entry name" value="RoxA-like_Cyt-c"/>
    <property type="match status" value="1"/>
</dbReference>
<dbReference type="EC" id="1.1.3.9" evidence="10"/>
<keyword evidence="4 5" id="KW-0408">Iron</keyword>
<keyword evidence="1 5" id="KW-0349">Heme</keyword>
<dbReference type="Pfam" id="PF18911">
    <property type="entry name" value="PKD_4"/>
    <property type="match status" value="1"/>
</dbReference>
<dbReference type="RefSeq" id="WP_236985537.1">
    <property type="nucleotide sequence ID" value="NZ_AP023086.1"/>
</dbReference>
<dbReference type="GO" id="GO:0045480">
    <property type="term" value="F:galactose oxidase activity"/>
    <property type="evidence" value="ECO:0007669"/>
    <property type="project" value="UniProtKB-EC"/>
</dbReference>
<dbReference type="InterPro" id="IPR022409">
    <property type="entry name" value="PKD/Chitinase_dom"/>
</dbReference>
<sequence>MSQLSLRKFKKTLKRLALLVGAAPLAANAGLDFSSFTCTEGELLSTLPDNNNRVMVQLYHNDYLISHDHASGVTRNYDLTNPRNPKQVGGDQNIGNAGHHHYMGVGNIIGFNWAGMNQTRLDDVPDFSRDSIVDGTDEAFMVGDASNGHHSEIITFYPIGFGNVPSAYQFDNKPVLTIHDVSKPGNPKIGEINVLDDLGFQGRVNMVGNLLFVRGDNLTGFGVGVYDIADPANPKLLDKIRERSFAFGGQWDLGRAYDTMPMYKHYIVNAMNGDTGFQRSVDVIDYSDPTNLVHVSSKDYSGPSMRYPNFKDDYMYVGEAKVDMNTFEEVASFPGAYGEFLLPIGNILVGSGQYRTGTSKVFCDQSQPDTRPPEVGFSWPQPGATGLHVNSRIGVLIHETLDINTVNEANFQIRKMDGNIVPAHVSWWSNGTINVTPKEPLKADTTYEFYMREDGVKDVAGNGLAEVYSFYFSTGNALSGGNQAPVINGIELSSNVVNVNNTVGLEVEASDPQGNPLTFNIEWGDGTTSTGSNDNFSHRYSAPGIYYVNVEAVDNFGNKDTKVIQMVVEAAGLTHHYKTSPVVFDKANNRVLNVNPDNNTITAINATTGAKIFEKPVGNDPRTLAIASNGEIWVANYDDGSLSVLDSNGNHLQTVTQMSPGAKPYGVLISPDQQYVYVSVEGGGNVLRYDRAARNKINTLSVGSTTRAMAMTSDGKTLLATRFISPENEAHVYKVDLTNFTLAATIKIAADTTSLDTNTGSRGVMNYLMGITIAPGTDIAWVSGKKDNTYRGITLDGNFGNFQNTVRSVIAKIDISQNAEVPNSKFDIDNAEIASAIDFSRGGDIVYITHQGNNRLSAYNVTNMQGLDQIDMGAAPQGIAVADNGDVFTHNFLSRSVSRITLFTGSGGSASSFEELSEARTVSNEKLSAQVLEGKRIFYSAGDSRMSMDGYMSCASCHTDGRHDGRTRDFTDRGEGLRNTTTLEGRAGTGHGRVHWSANFDEIHDFEHDIRFAFLGSGFMTVEDFGQTNTTLGYPKAGKSAALDAMNAYVESLARFPQSPFRKWNGDYRDNAEAGKAIFNAKGCYKCHGGEHFTDSPQGNRHDVGTLSDASGSRLGGVLGGLDTPTLRGIWDTAPYLHDGSVQSLSQVLENEVHLNAGTTDTGLLSANDKAALVDYLKQIDGVEGAAAPAANPINLSGLVHGQSINGASIPLNISTSLNDITEVQYVVDDDVVATLTNAPYGASYTPTATGLHRVYARAVYNAGRIATLSPELTVNVTALPQAAAISLNAAASDNGIRVGWSVTNVNANQYEVYRDTDADPSGRTRIAIFSDMNVASFEDTGVEPGKTYYYWLKVRDNASKFYNSDVAQASMSAPAPVLSLQASASEQGISLSWSTSNVNANQYELYRDTDSTTAGRTRIANFSNMQTVSYLDSSGEAGTTYYYWLKVRDTAGQFYNSTVASATVVAASSSQASAQPSGGVCDDSNSVAVELGSDYTIAGGECLKVVSSAGADIKLSTWLGGEVIVDVSDCKQDFVVPNGAHTSLNLTGTVYLYVDPSSTATKIRVDSWGSATEICDAASPEEPSAPSSSSAQSSSSASQGLTQIAMDTTYRLINKMSGKALDVSGFSQEDGAIVHQWDYAGNNNQHWYVIANGSGVQLTATHSWKCLDVPAGNTANGVQMQQWGCIGNTNQSFQVTSTGNGFFEIRAAASGKCLDYAQDPNVPAKIHQWDCHGGDNQQWQFVKVQ</sequence>
<dbReference type="Proteomes" id="UP001320119">
    <property type="component" value="Chromosome"/>
</dbReference>
<dbReference type="Gene3D" id="2.60.40.10">
    <property type="entry name" value="Immunoglobulins"/>
    <property type="match status" value="4"/>
</dbReference>
<dbReference type="Pfam" id="PF14200">
    <property type="entry name" value="RicinB_lectin_2"/>
    <property type="match status" value="2"/>
</dbReference>
<feature type="domain" description="Cytochrome c" evidence="9">
    <location>
        <begin position="1070"/>
        <end position="1181"/>
    </location>
</feature>
<evidence type="ECO:0000256" key="7">
    <source>
        <dbReference type="SAM" id="SignalP"/>
    </source>
</evidence>
<dbReference type="SUPFAM" id="SSF49265">
    <property type="entry name" value="Fibronectin type III"/>
    <property type="match status" value="1"/>
</dbReference>
<dbReference type="Gene3D" id="2.130.10.10">
    <property type="entry name" value="YVTN repeat-like/Quinoprotein amine dehydrogenase"/>
    <property type="match status" value="1"/>
</dbReference>
<dbReference type="InterPro" id="IPR051200">
    <property type="entry name" value="Host-pathogen_enzymatic-act"/>
</dbReference>
<dbReference type="Gene3D" id="1.10.760.10">
    <property type="entry name" value="Cytochrome c-like domain"/>
    <property type="match status" value="2"/>
</dbReference>
<dbReference type="InterPro" id="IPR013783">
    <property type="entry name" value="Ig-like_fold"/>
</dbReference>
<evidence type="ECO:0000259" key="9">
    <source>
        <dbReference type="PROSITE" id="PS51007"/>
    </source>
</evidence>
<dbReference type="InterPro" id="IPR011048">
    <property type="entry name" value="Haem_d1_sf"/>
</dbReference>
<organism evidence="10 11">
    <name type="scientific">Marinagarivorans cellulosilyticus</name>
    <dbReference type="NCBI Taxonomy" id="2721545"/>
    <lineage>
        <taxon>Bacteria</taxon>
        <taxon>Pseudomonadati</taxon>
        <taxon>Pseudomonadota</taxon>
        <taxon>Gammaproteobacteria</taxon>
        <taxon>Cellvibrionales</taxon>
        <taxon>Cellvibrionaceae</taxon>
        <taxon>Marinagarivorans</taxon>
    </lineage>
</organism>
<dbReference type="GO" id="GO:0046872">
    <property type="term" value="F:metal ion binding"/>
    <property type="evidence" value="ECO:0007669"/>
    <property type="project" value="UniProtKB-KW"/>
</dbReference>
<dbReference type="InterPro" id="IPR032812">
    <property type="entry name" value="SbsA_Ig"/>
</dbReference>
<accession>A0AAN1WEB8</accession>
<proteinExistence type="predicted"/>
<feature type="domain" description="Cytochrome c" evidence="9">
    <location>
        <begin position="929"/>
        <end position="1054"/>
    </location>
</feature>
<dbReference type="SUPFAM" id="SSF50370">
    <property type="entry name" value="Ricin B-like lectins"/>
    <property type="match status" value="1"/>
</dbReference>
<dbReference type="InterPro" id="IPR035986">
    <property type="entry name" value="PKD_dom_sf"/>
</dbReference>
<dbReference type="InterPro" id="IPR000772">
    <property type="entry name" value="Ricin_B_lectin"/>
</dbReference>
<dbReference type="SUPFAM" id="SSF49299">
    <property type="entry name" value="PKD domain"/>
    <property type="match status" value="1"/>
</dbReference>
<keyword evidence="10" id="KW-0560">Oxidoreductase</keyword>
<dbReference type="Pfam" id="PF13205">
    <property type="entry name" value="Big_5"/>
    <property type="match status" value="1"/>
</dbReference>
<dbReference type="SMART" id="SM00458">
    <property type="entry name" value="RICIN"/>
    <property type="match status" value="1"/>
</dbReference>
<dbReference type="InterPro" id="IPR015943">
    <property type="entry name" value="WD40/YVTN_repeat-like_dom_sf"/>
</dbReference>
<dbReference type="GO" id="GO:0009055">
    <property type="term" value="F:electron transfer activity"/>
    <property type="evidence" value="ECO:0007669"/>
    <property type="project" value="InterPro"/>
</dbReference>
<feature type="region of interest" description="Disordered" evidence="6">
    <location>
        <begin position="1578"/>
        <end position="1599"/>
    </location>
</feature>
<dbReference type="PROSITE" id="PS50231">
    <property type="entry name" value="RICIN_B_LECTIN"/>
    <property type="match status" value="1"/>
</dbReference>
<dbReference type="PANTHER" id="PTHR47197">
    <property type="entry name" value="PROTEIN NIRF"/>
    <property type="match status" value="1"/>
</dbReference>
<dbReference type="CDD" id="cd00161">
    <property type="entry name" value="beta-trefoil_Ricin-like"/>
    <property type="match status" value="1"/>
</dbReference>
<reference evidence="10 11" key="1">
    <citation type="journal article" date="2022" name="IScience">
        <title>An ultrasensitive nanofiber-based assay for enzymatic hydrolysis and deep-sea microbial degradation of cellulose.</title>
        <authorList>
            <person name="Tsudome M."/>
            <person name="Tachioka M."/>
            <person name="Miyazaki M."/>
            <person name="Uchimura K."/>
            <person name="Tsuda M."/>
            <person name="Takaki Y."/>
            <person name="Deguchi S."/>
        </authorList>
    </citation>
    <scope>NUCLEOTIDE SEQUENCE [LARGE SCALE GENOMIC DNA]</scope>
    <source>
        <strain evidence="10 11">GE09</strain>
    </source>
</reference>
<dbReference type="PANTHER" id="PTHR47197:SF3">
    <property type="entry name" value="DIHYDRO-HEME D1 DEHYDROGENASE"/>
    <property type="match status" value="1"/>
</dbReference>
<name>A0AAN1WEB8_9GAMM</name>
<dbReference type="InterPro" id="IPR036116">
    <property type="entry name" value="FN3_sf"/>
</dbReference>
<evidence type="ECO:0000256" key="3">
    <source>
        <dbReference type="ARBA" id="ARBA00022729"/>
    </source>
</evidence>
<dbReference type="SUPFAM" id="SSF46626">
    <property type="entry name" value="Cytochrome c"/>
    <property type="match status" value="2"/>
</dbReference>
<evidence type="ECO:0000256" key="4">
    <source>
        <dbReference type="ARBA" id="ARBA00023004"/>
    </source>
</evidence>
<evidence type="ECO:0000313" key="10">
    <source>
        <dbReference type="EMBL" id="BCD96029.1"/>
    </source>
</evidence>
<dbReference type="SMART" id="SM00089">
    <property type="entry name" value="PKD"/>
    <property type="match status" value="1"/>
</dbReference>